<name>A0A815USR5_9BILA</name>
<proteinExistence type="predicted"/>
<sequence>MEGGLTVSESMKAYFFNDDDDKIYAFWNNQGKVVRGTQRRELLFQENKSLLTFTTINPIINNENAAPTIINNQGKEPTNIGNND</sequence>
<dbReference type="Proteomes" id="UP000663844">
    <property type="component" value="Unassembled WGS sequence"/>
</dbReference>
<protein>
    <submittedName>
        <fullName evidence="1">Uncharacterized protein</fullName>
    </submittedName>
</protein>
<comment type="caution">
    <text evidence="1">The sequence shown here is derived from an EMBL/GenBank/DDBJ whole genome shotgun (WGS) entry which is preliminary data.</text>
</comment>
<evidence type="ECO:0000313" key="1">
    <source>
        <dbReference type="EMBL" id="CAF1520142.1"/>
    </source>
</evidence>
<dbReference type="Proteomes" id="UP000663845">
    <property type="component" value="Unassembled WGS sequence"/>
</dbReference>
<evidence type="ECO:0000313" key="3">
    <source>
        <dbReference type="Proteomes" id="UP000663845"/>
    </source>
</evidence>
<dbReference type="EMBL" id="CAJOAZ010007379">
    <property type="protein sequence ID" value="CAF4161545.1"/>
    <property type="molecule type" value="Genomic_DNA"/>
</dbReference>
<gene>
    <name evidence="1" type="ORF">JYZ213_LOCUS44523</name>
    <name evidence="2" type="ORF">OXD698_LOCUS38639</name>
</gene>
<dbReference type="EMBL" id="CAJNOG010002876">
    <property type="protein sequence ID" value="CAF1520142.1"/>
    <property type="molecule type" value="Genomic_DNA"/>
</dbReference>
<dbReference type="AlphaFoldDB" id="A0A815USR5"/>
<organism evidence="1 3">
    <name type="scientific">Adineta steineri</name>
    <dbReference type="NCBI Taxonomy" id="433720"/>
    <lineage>
        <taxon>Eukaryota</taxon>
        <taxon>Metazoa</taxon>
        <taxon>Spiralia</taxon>
        <taxon>Gnathifera</taxon>
        <taxon>Rotifera</taxon>
        <taxon>Eurotatoria</taxon>
        <taxon>Bdelloidea</taxon>
        <taxon>Adinetida</taxon>
        <taxon>Adinetidae</taxon>
        <taxon>Adineta</taxon>
    </lineage>
</organism>
<accession>A0A815USR5</accession>
<reference evidence="1" key="1">
    <citation type="submission" date="2021-02" db="EMBL/GenBank/DDBJ databases">
        <authorList>
            <person name="Nowell W R."/>
        </authorList>
    </citation>
    <scope>NUCLEOTIDE SEQUENCE</scope>
</reference>
<evidence type="ECO:0000313" key="2">
    <source>
        <dbReference type="EMBL" id="CAF4161545.1"/>
    </source>
</evidence>